<protein>
    <submittedName>
        <fullName evidence="1">Uncharacterized protein</fullName>
    </submittedName>
</protein>
<sequence length="241" mass="26171">MEATKEGTGLLDQIVPPRLEDAGLEDCALPPDLIKEAFLKAASAVKSRATSIFTDEDESAECVQEPWPEEAKFASDKLVGVPPVPGATDALVGIEMGKETPVSCVAEKGGGVVEEDGDKVVVVGGDVEEKENERGGCLGDGLKKKEENDPVVMPRVAKCSTAYARGSFKDVAPIGHKGKKGLRLDHWQSDQELEMKVIPWRRLAFVVSNIIWMQREVLMAAEQEEFPTQEDSASMESEVFI</sequence>
<gene>
    <name evidence="1" type="ORF">POTOM_011576</name>
</gene>
<dbReference type="EMBL" id="JAAWWB010000005">
    <property type="protein sequence ID" value="KAG6782184.1"/>
    <property type="molecule type" value="Genomic_DNA"/>
</dbReference>
<comment type="caution">
    <text evidence="1">The sequence shown here is derived from an EMBL/GenBank/DDBJ whole genome shotgun (WGS) entry which is preliminary data.</text>
</comment>
<accession>A0A8X8D8G1</accession>
<dbReference type="PANTHER" id="PTHR36713:SF1">
    <property type="entry name" value="OS09G0344700 PROTEIN"/>
    <property type="match status" value="1"/>
</dbReference>
<organism evidence="1 2">
    <name type="scientific">Populus tomentosa</name>
    <name type="common">Chinese white poplar</name>
    <dbReference type="NCBI Taxonomy" id="118781"/>
    <lineage>
        <taxon>Eukaryota</taxon>
        <taxon>Viridiplantae</taxon>
        <taxon>Streptophyta</taxon>
        <taxon>Embryophyta</taxon>
        <taxon>Tracheophyta</taxon>
        <taxon>Spermatophyta</taxon>
        <taxon>Magnoliopsida</taxon>
        <taxon>eudicotyledons</taxon>
        <taxon>Gunneridae</taxon>
        <taxon>Pentapetalae</taxon>
        <taxon>rosids</taxon>
        <taxon>fabids</taxon>
        <taxon>Malpighiales</taxon>
        <taxon>Salicaceae</taxon>
        <taxon>Saliceae</taxon>
        <taxon>Populus</taxon>
    </lineage>
</organism>
<keyword evidence="2" id="KW-1185">Reference proteome</keyword>
<dbReference type="PANTHER" id="PTHR36713">
    <property type="entry name" value="OS09G0344700 PROTEIN"/>
    <property type="match status" value="1"/>
</dbReference>
<evidence type="ECO:0000313" key="1">
    <source>
        <dbReference type="EMBL" id="KAG6782184.1"/>
    </source>
</evidence>
<dbReference type="Proteomes" id="UP000886885">
    <property type="component" value="Chromosome 3A"/>
</dbReference>
<dbReference type="OrthoDB" id="773986at2759"/>
<dbReference type="AlphaFoldDB" id="A0A8X8D8G1"/>
<reference evidence="1" key="1">
    <citation type="journal article" date="2020" name="bioRxiv">
        <title>Hybrid origin of Populus tomentosa Carr. identified through genome sequencing and phylogenomic analysis.</title>
        <authorList>
            <person name="An X."/>
            <person name="Gao K."/>
            <person name="Chen Z."/>
            <person name="Li J."/>
            <person name="Yang X."/>
            <person name="Yang X."/>
            <person name="Zhou J."/>
            <person name="Guo T."/>
            <person name="Zhao T."/>
            <person name="Huang S."/>
            <person name="Miao D."/>
            <person name="Khan W.U."/>
            <person name="Rao P."/>
            <person name="Ye M."/>
            <person name="Lei B."/>
            <person name="Liao W."/>
            <person name="Wang J."/>
            <person name="Ji L."/>
            <person name="Li Y."/>
            <person name="Guo B."/>
            <person name="Mustafa N.S."/>
            <person name="Li S."/>
            <person name="Yun Q."/>
            <person name="Keller S.R."/>
            <person name="Mao J."/>
            <person name="Zhang R."/>
            <person name="Strauss S.H."/>
        </authorList>
    </citation>
    <scope>NUCLEOTIDE SEQUENCE</scope>
    <source>
        <strain evidence="1">GM15</strain>
        <tissue evidence="1">Leaf</tissue>
    </source>
</reference>
<name>A0A8X8D8G1_POPTO</name>
<proteinExistence type="predicted"/>
<evidence type="ECO:0000313" key="2">
    <source>
        <dbReference type="Proteomes" id="UP000886885"/>
    </source>
</evidence>